<evidence type="ECO:0000256" key="6">
    <source>
        <dbReference type="ARBA" id="ARBA00023136"/>
    </source>
</evidence>
<dbReference type="STRING" id="1009370.ALO_20212"/>
<feature type="transmembrane region" description="Helical" evidence="7">
    <location>
        <begin position="147"/>
        <end position="171"/>
    </location>
</feature>
<accession>F7NPJ7</accession>
<dbReference type="AlphaFoldDB" id="F7NPJ7"/>
<dbReference type="Proteomes" id="UP000003240">
    <property type="component" value="Unassembled WGS sequence"/>
</dbReference>
<feature type="transmembrane region" description="Helical" evidence="7">
    <location>
        <begin position="6"/>
        <end position="24"/>
    </location>
</feature>
<dbReference type="PANTHER" id="PTHR34856:SF2">
    <property type="entry name" value="PROTEIN NRFD"/>
    <property type="match status" value="1"/>
</dbReference>
<name>F7NPJ7_9FIRM</name>
<feature type="transmembrane region" description="Helical" evidence="7">
    <location>
        <begin position="88"/>
        <end position="106"/>
    </location>
</feature>
<dbReference type="InterPro" id="IPR052049">
    <property type="entry name" value="Electron_transfer_protein"/>
</dbReference>
<feature type="transmembrane region" description="Helical" evidence="7">
    <location>
        <begin position="45"/>
        <end position="68"/>
    </location>
</feature>
<dbReference type="GO" id="GO:0005886">
    <property type="term" value="C:plasma membrane"/>
    <property type="evidence" value="ECO:0007669"/>
    <property type="project" value="UniProtKB-SubCell"/>
</dbReference>
<keyword evidence="6 7" id="KW-0472">Membrane</keyword>
<proteinExistence type="inferred from homology"/>
<keyword evidence="3" id="KW-1003">Cell membrane</keyword>
<feature type="transmembrane region" description="Helical" evidence="7">
    <location>
        <begin position="288"/>
        <end position="315"/>
    </location>
</feature>
<feature type="transmembrane region" description="Helical" evidence="7">
    <location>
        <begin position="224"/>
        <end position="245"/>
    </location>
</feature>
<gene>
    <name evidence="8" type="ORF">ALO_20212</name>
</gene>
<sequence length="321" mass="34552">MELHWHWLVVIYLFLGGLGAGAYITSFLAEKGFLGKAPSLTRAGYFIATPAVAIGTLMLVFDLGQGFWKPWLMIGLLSNFTSVMSWGVYILSAFILAGFLKCYFAFKNKKAPELLTWAGAFLALCTAAYTGFLISVIKAIPFWNSNIIPVLFVVSALSTGLSATSLLAPLLEKGTYHEGRANQLHLLLVVVEIIVAASFIMVMLNGSNGPIGTESAKLLISGKYQIVFWGLFIVLGLVLPAFIYLQQILSQIKKTGDIPQNITANDVGSAVLAEAAASSKIYGAHSPLMIIGDTGVIIGGFALRMLIVFAALPVWDGFSIY</sequence>
<comment type="caution">
    <text evidence="8">The sequence shown here is derived from an EMBL/GenBank/DDBJ whole genome shotgun (WGS) entry which is preliminary data.</text>
</comment>
<feature type="transmembrane region" description="Helical" evidence="7">
    <location>
        <begin position="183"/>
        <end position="204"/>
    </location>
</feature>
<dbReference type="EMBL" id="AFGF01000251">
    <property type="protein sequence ID" value="EGO62037.1"/>
    <property type="molecule type" value="Genomic_DNA"/>
</dbReference>
<dbReference type="Gene3D" id="1.20.1630.10">
    <property type="entry name" value="Formate dehydrogenase/DMSO reductase domain"/>
    <property type="match status" value="1"/>
</dbReference>
<dbReference type="eggNOG" id="COG3301">
    <property type="taxonomic scope" value="Bacteria"/>
</dbReference>
<evidence type="ECO:0000313" key="9">
    <source>
        <dbReference type="Proteomes" id="UP000003240"/>
    </source>
</evidence>
<evidence type="ECO:0000313" key="8">
    <source>
        <dbReference type="EMBL" id="EGO62037.1"/>
    </source>
</evidence>
<protein>
    <submittedName>
        <fullName evidence="8">Polysulphide reductase NrfD</fullName>
    </submittedName>
</protein>
<feature type="transmembrane region" description="Helical" evidence="7">
    <location>
        <begin position="118"/>
        <end position="141"/>
    </location>
</feature>
<dbReference type="OrthoDB" id="9778963at2"/>
<dbReference type="InterPro" id="IPR005614">
    <property type="entry name" value="NrfD-like"/>
</dbReference>
<keyword evidence="4 7" id="KW-0812">Transmembrane</keyword>
<evidence type="ECO:0000256" key="2">
    <source>
        <dbReference type="ARBA" id="ARBA00008929"/>
    </source>
</evidence>
<evidence type="ECO:0000256" key="4">
    <source>
        <dbReference type="ARBA" id="ARBA00022692"/>
    </source>
</evidence>
<evidence type="ECO:0000256" key="3">
    <source>
        <dbReference type="ARBA" id="ARBA00022475"/>
    </source>
</evidence>
<comment type="subcellular location">
    <subcellularLocation>
        <location evidence="1">Cell membrane</location>
        <topology evidence="1">Multi-pass membrane protein</topology>
    </subcellularLocation>
</comment>
<evidence type="ECO:0000256" key="1">
    <source>
        <dbReference type="ARBA" id="ARBA00004651"/>
    </source>
</evidence>
<evidence type="ECO:0000256" key="7">
    <source>
        <dbReference type="SAM" id="Phobius"/>
    </source>
</evidence>
<organism evidence="8 9">
    <name type="scientific">Acetonema longum DSM 6540</name>
    <dbReference type="NCBI Taxonomy" id="1009370"/>
    <lineage>
        <taxon>Bacteria</taxon>
        <taxon>Bacillati</taxon>
        <taxon>Bacillota</taxon>
        <taxon>Negativicutes</taxon>
        <taxon>Acetonemataceae</taxon>
        <taxon>Acetonema</taxon>
    </lineage>
</organism>
<dbReference type="PANTHER" id="PTHR34856">
    <property type="entry name" value="PROTEIN NRFD"/>
    <property type="match status" value="1"/>
</dbReference>
<comment type="similarity">
    <text evidence="2">Belongs to the NrfD family.</text>
</comment>
<reference evidence="8 9" key="1">
    <citation type="journal article" date="2011" name="EMBO J.">
        <title>Structural diversity of bacterial flagellar motors.</title>
        <authorList>
            <person name="Chen S."/>
            <person name="Beeby M."/>
            <person name="Murphy G.E."/>
            <person name="Leadbetter J.R."/>
            <person name="Hendrixson D.R."/>
            <person name="Briegel A."/>
            <person name="Li Z."/>
            <person name="Shi J."/>
            <person name="Tocheva E.I."/>
            <person name="Muller A."/>
            <person name="Dobro M.J."/>
            <person name="Jensen G.J."/>
        </authorList>
    </citation>
    <scope>NUCLEOTIDE SEQUENCE [LARGE SCALE GENOMIC DNA]</scope>
    <source>
        <strain evidence="8 9">DSM 6540</strain>
    </source>
</reference>
<dbReference type="RefSeq" id="WP_004099364.1">
    <property type="nucleotide sequence ID" value="NZ_AFGF01000251.1"/>
</dbReference>
<keyword evidence="5 7" id="KW-1133">Transmembrane helix</keyword>
<evidence type="ECO:0000256" key="5">
    <source>
        <dbReference type="ARBA" id="ARBA00022989"/>
    </source>
</evidence>
<dbReference type="Pfam" id="PF03916">
    <property type="entry name" value="NrfD"/>
    <property type="match status" value="1"/>
</dbReference>
<keyword evidence="9" id="KW-1185">Reference proteome</keyword>